<feature type="transmembrane region" description="Helical" evidence="1">
    <location>
        <begin position="138"/>
        <end position="156"/>
    </location>
</feature>
<accession>A0ABT7WFV8</accession>
<reference evidence="2" key="1">
    <citation type="submission" date="2023-06" db="EMBL/GenBank/DDBJ databases">
        <title>Robiginitalea aurantiacus sp. nov. and Algoriphagus sediminis sp. nov., isolated from coastal sediment.</title>
        <authorList>
            <person name="Zhou Z.Y."/>
            <person name="An J."/>
            <person name="Jia Y.W."/>
            <person name="Du Z.J."/>
        </authorList>
    </citation>
    <scope>NUCLEOTIDE SEQUENCE</scope>
    <source>
        <strain evidence="2">M39</strain>
    </source>
</reference>
<comment type="caution">
    <text evidence="2">The sequence shown here is derived from an EMBL/GenBank/DDBJ whole genome shotgun (WGS) entry which is preliminary data.</text>
</comment>
<gene>
    <name evidence="2" type="ORF">QU605_09995</name>
</gene>
<keyword evidence="1" id="KW-0472">Membrane</keyword>
<protein>
    <submittedName>
        <fullName evidence="2">Uncharacterized protein</fullName>
    </submittedName>
</protein>
<keyword evidence="1" id="KW-0812">Transmembrane</keyword>
<feature type="transmembrane region" description="Helical" evidence="1">
    <location>
        <begin position="71"/>
        <end position="90"/>
    </location>
</feature>
<evidence type="ECO:0000313" key="2">
    <source>
        <dbReference type="EMBL" id="MDM9631804.1"/>
    </source>
</evidence>
<name>A0ABT7WFV8_9FLAO</name>
<dbReference type="RefSeq" id="WP_289725168.1">
    <property type="nucleotide sequence ID" value="NZ_JAUDUY010000004.1"/>
</dbReference>
<feature type="transmembrane region" description="Helical" evidence="1">
    <location>
        <begin position="115"/>
        <end position="133"/>
    </location>
</feature>
<evidence type="ECO:0000313" key="3">
    <source>
        <dbReference type="Proteomes" id="UP001174839"/>
    </source>
</evidence>
<feature type="transmembrane region" description="Helical" evidence="1">
    <location>
        <begin position="171"/>
        <end position="191"/>
    </location>
</feature>
<dbReference type="EMBL" id="JAUDUY010000004">
    <property type="protein sequence ID" value="MDM9631804.1"/>
    <property type="molecule type" value="Genomic_DNA"/>
</dbReference>
<keyword evidence="1" id="KW-1133">Transmembrane helix</keyword>
<keyword evidence="3" id="KW-1185">Reference proteome</keyword>
<organism evidence="2 3">
    <name type="scientific">Robiginitalea aurantiaca</name>
    <dbReference type="NCBI Taxonomy" id="3056915"/>
    <lineage>
        <taxon>Bacteria</taxon>
        <taxon>Pseudomonadati</taxon>
        <taxon>Bacteroidota</taxon>
        <taxon>Flavobacteriia</taxon>
        <taxon>Flavobacteriales</taxon>
        <taxon>Flavobacteriaceae</taxon>
        <taxon>Robiginitalea</taxon>
    </lineage>
</organism>
<dbReference type="Proteomes" id="UP001174839">
    <property type="component" value="Unassembled WGS sequence"/>
</dbReference>
<sequence length="235" mass="27714">MNFETGFRELLDDWNSQWNRAIRITLAQKSTLPLKEYLYRVYYYSDLLDMHNTKVSRQQPEHRALSRGQNISRIALLLFLSMLIFVHHWIPDGQNQIEILGLEIGCFGFRDLSTFLFYASNKFVLCVLGLIWLLNTQYWWRGAILSPVLLYLYQFWEIFQPMPVLESEGNLKIMPLIALTISAVALLWALIKRISENQVYQTLLKSELDKGLRELSREKAKSRLFQMQVHNPEIL</sequence>
<evidence type="ECO:0000256" key="1">
    <source>
        <dbReference type="SAM" id="Phobius"/>
    </source>
</evidence>
<proteinExistence type="predicted"/>